<dbReference type="AlphaFoldDB" id="A0A9Q1EYK4"/>
<reference evidence="2" key="1">
    <citation type="journal article" date="2023" name="Science">
        <title>Genome structures resolve the early diversification of teleost fishes.</title>
        <authorList>
            <person name="Parey E."/>
            <person name="Louis A."/>
            <person name="Montfort J."/>
            <person name="Bouchez O."/>
            <person name="Roques C."/>
            <person name="Iampietro C."/>
            <person name="Lluch J."/>
            <person name="Castinel A."/>
            <person name="Donnadieu C."/>
            <person name="Desvignes T."/>
            <person name="Floi Bucao C."/>
            <person name="Jouanno E."/>
            <person name="Wen M."/>
            <person name="Mejri S."/>
            <person name="Dirks R."/>
            <person name="Jansen H."/>
            <person name="Henkel C."/>
            <person name="Chen W.J."/>
            <person name="Zahm M."/>
            <person name="Cabau C."/>
            <person name="Klopp C."/>
            <person name="Thompson A.W."/>
            <person name="Robinson-Rechavi M."/>
            <person name="Braasch I."/>
            <person name="Lecointre G."/>
            <person name="Bobe J."/>
            <person name="Postlethwait J.H."/>
            <person name="Berthelot C."/>
            <person name="Roest Crollius H."/>
            <person name="Guiguen Y."/>
        </authorList>
    </citation>
    <scope>NUCLEOTIDE SEQUENCE</scope>
    <source>
        <strain evidence="2">WJC10195</strain>
    </source>
</reference>
<comment type="caution">
    <text evidence="2">The sequence shown here is derived from an EMBL/GenBank/DDBJ whole genome shotgun (WGS) entry which is preliminary data.</text>
</comment>
<feature type="region of interest" description="Disordered" evidence="1">
    <location>
        <begin position="151"/>
        <end position="177"/>
    </location>
</feature>
<dbReference type="Proteomes" id="UP001152622">
    <property type="component" value="Chromosome 10"/>
</dbReference>
<sequence>MLPEPFQIRSVRVARRSNARLLKRGDRSLSNTWPQAARQTAHWAGLTSLSSTRGANGRSGAAVGRLPLAASRLSRYDPATQRRQEILNGIEPEDAEPNALRFQRSDSCRSSRRPQKASVTRLRSASPHLAALNTAEPRAIRDPGNIRRLFNKGNINDLERTRPPRRSGNPRRSVGRRLKRSHLDAAAALIKNSLMWLPWLRRKEKNNVVVLSLKPLETRTLMHRRVPKDDSVPYAALETSHGNDFSF</sequence>
<keyword evidence="3" id="KW-1185">Reference proteome</keyword>
<evidence type="ECO:0000313" key="3">
    <source>
        <dbReference type="Proteomes" id="UP001152622"/>
    </source>
</evidence>
<organism evidence="2 3">
    <name type="scientific">Synaphobranchus kaupii</name>
    <name type="common">Kaup's arrowtooth eel</name>
    <dbReference type="NCBI Taxonomy" id="118154"/>
    <lineage>
        <taxon>Eukaryota</taxon>
        <taxon>Metazoa</taxon>
        <taxon>Chordata</taxon>
        <taxon>Craniata</taxon>
        <taxon>Vertebrata</taxon>
        <taxon>Euteleostomi</taxon>
        <taxon>Actinopterygii</taxon>
        <taxon>Neopterygii</taxon>
        <taxon>Teleostei</taxon>
        <taxon>Anguilliformes</taxon>
        <taxon>Synaphobranchidae</taxon>
        <taxon>Synaphobranchus</taxon>
    </lineage>
</organism>
<dbReference type="EMBL" id="JAINUF010000010">
    <property type="protein sequence ID" value="KAJ8347617.1"/>
    <property type="molecule type" value="Genomic_DNA"/>
</dbReference>
<feature type="compositionally biased region" description="Basic residues" evidence="1">
    <location>
        <begin position="163"/>
        <end position="177"/>
    </location>
</feature>
<gene>
    <name evidence="2" type="ORF">SKAU_G00262060</name>
</gene>
<accession>A0A9Q1EYK4</accession>
<feature type="region of interest" description="Disordered" evidence="1">
    <location>
        <begin position="87"/>
        <end position="125"/>
    </location>
</feature>
<evidence type="ECO:0000256" key="1">
    <source>
        <dbReference type="SAM" id="MobiDB-lite"/>
    </source>
</evidence>
<name>A0A9Q1EYK4_SYNKA</name>
<proteinExistence type="predicted"/>
<evidence type="ECO:0000313" key="2">
    <source>
        <dbReference type="EMBL" id="KAJ8347617.1"/>
    </source>
</evidence>
<protein>
    <submittedName>
        <fullName evidence="2">Uncharacterized protein</fullName>
    </submittedName>
</protein>